<evidence type="ECO:0000313" key="2">
    <source>
        <dbReference type="EMBL" id="WMV14166.1"/>
    </source>
</evidence>
<proteinExistence type="predicted"/>
<dbReference type="EMBL" id="CP133613">
    <property type="protein sequence ID" value="WMV14166.1"/>
    <property type="molecule type" value="Genomic_DNA"/>
</dbReference>
<evidence type="ECO:0000313" key="3">
    <source>
        <dbReference type="Proteomes" id="UP001234989"/>
    </source>
</evidence>
<dbReference type="AlphaFoldDB" id="A0AAF0TCU9"/>
<feature type="region of interest" description="Disordered" evidence="1">
    <location>
        <begin position="1"/>
        <end position="81"/>
    </location>
</feature>
<dbReference type="Proteomes" id="UP001234989">
    <property type="component" value="Chromosome 2"/>
</dbReference>
<feature type="compositionally biased region" description="Polar residues" evidence="1">
    <location>
        <begin position="1"/>
        <end position="28"/>
    </location>
</feature>
<feature type="compositionally biased region" description="Polar residues" evidence="1">
    <location>
        <begin position="54"/>
        <end position="67"/>
    </location>
</feature>
<name>A0AAF0TCU9_SOLVR</name>
<gene>
    <name evidence="2" type="ORF">MTR67_007551</name>
</gene>
<reference evidence="2" key="1">
    <citation type="submission" date="2023-08" db="EMBL/GenBank/DDBJ databases">
        <title>A de novo genome assembly of Solanum verrucosum Schlechtendal, a Mexican diploid species geographically isolated from the other diploid A-genome species in potato relatives.</title>
        <authorList>
            <person name="Hosaka K."/>
        </authorList>
    </citation>
    <scope>NUCLEOTIDE SEQUENCE</scope>
    <source>
        <tissue evidence="2">Young leaves</tissue>
    </source>
</reference>
<evidence type="ECO:0000256" key="1">
    <source>
        <dbReference type="SAM" id="MobiDB-lite"/>
    </source>
</evidence>
<protein>
    <submittedName>
        <fullName evidence="2">Uncharacterized protein</fullName>
    </submittedName>
</protein>
<accession>A0AAF0TCU9</accession>
<sequence length="81" mass="8605">MSPTTITVVDTQVQPKPSGQVLTTSSSEYDSEDNHSDNNDGQDVEVLSGDDQGIDNSSNSTPANTSLMAPMKRNAQCTTRS</sequence>
<keyword evidence="3" id="KW-1185">Reference proteome</keyword>
<organism evidence="2 3">
    <name type="scientific">Solanum verrucosum</name>
    <dbReference type="NCBI Taxonomy" id="315347"/>
    <lineage>
        <taxon>Eukaryota</taxon>
        <taxon>Viridiplantae</taxon>
        <taxon>Streptophyta</taxon>
        <taxon>Embryophyta</taxon>
        <taxon>Tracheophyta</taxon>
        <taxon>Spermatophyta</taxon>
        <taxon>Magnoliopsida</taxon>
        <taxon>eudicotyledons</taxon>
        <taxon>Gunneridae</taxon>
        <taxon>Pentapetalae</taxon>
        <taxon>asterids</taxon>
        <taxon>lamiids</taxon>
        <taxon>Solanales</taxon>
        <taxon>Solanaceae</taxon>
        <taxon>Solanoideae</taxon>
        <taxon>Solaneae</taxon>
        <taxon>Solanum</taxon>
    </lineage>
</organism>